<name>A0ACB8QFC4_9AGAM</name>
<accession>A0ACB8QFC4</accession>
<comment type="caution">
    <text evidence="1">The sequence shown here is derived from an EMBL/GenBank/DDBJ whole genome shotgun (WGS) entry which is preliminary data.</text>
</comment>
<proteinExistence type="predicted"/>
<dbReference type="Proteomes" id="UP000814128">
    <property type="component" value="Unassembled WGS sequence"/>
</dbReference>
<gene>
    <name evidence="1" type="ORF">K488DRAFT_54233</name>
</gene>
<evidence type="ECO:0000313" key="2">
    <source>
        <dbReference type="Proteomes" id="UP000814128"/>
    </source>
</evidence>
<protein>
    <submittedName>
        <fullName evidence="1">EAP30/Vps36 family-domain-containing protein</fullName>
    </submittedName>
</protein>
<dbReference type="EMBL" id="MU273621">
    <property type="protein sequence ID" value="KAI0030449.1"/>
    <property type="molecule type" value="Genomic_DNA"/>
</dbReference>
<keyword evidence="2" id="KW-1185">Reference proteome</keyword>
<evidence type="ECO:0000313" key="1">
    <source>
        <dbReference type="EMBL" id="KAI0030449.1"/>
    </source>
</evidence>
<reference evidence="1" key="1">
    <citation type="submission" date="2021-02" db="EMBL/GenBank/DDBJ databases">
        <authorList>
            <consortium name="DOE Joint Genome Institute"/>
            <person name="Ahrendt S."/>
            <person name="Looney B.P."/>
            <person name="Miyauchi S."/>
            <person name="Morin E."/>
            <person name="Drula E."/>
            <person name="Courty P.E."/>
            <person name="Chicoki N."/>
            <person name="Fauchery L."/>
            <person name="Kohler A."/>
            <person name="Kuo A."/>
            <person name="Labutti K."/>
            <person name="Pangilinan J."/>
            <person name="Lipzen A."/>
            <person name="Riley R."/>
            <person name="Andreopoulos W."/>
            <person name="He G."/>
            <person name="Johnson J."/>
            <person name="Barry K.W."/>
            <person name="Grigoriev I.V."/>
            <person name="Nagy L."/>
            <person name="Hibbett D."/>
            <person name="Henrissat B."/>
            <person name="Matheny P.B."/>
            <person name="Labbe J."/>
            <person name="Martin F."/>
        </authorList>
    </citation>
    <scope>NUCLEOTIDE SEQUENCE</scope>
    <source>
        <strain evidence="1">EC-137</strain>
    </source>
</reference>
<organism evidence="1 2">
    <name type="scientific">Vararia minispora EC-137</name>
    <dbReference type="NCBI Taxonomy" id="1314806"/>
    <lineage>
        <taxon>Eukaryota</taxon>
        <taxon>Fungi</taxon>
        <taxon>Dikarya</taxon>
        <taxon>Basidiomycota</taxon>
        <taxon>Agaricomycotina</taxon>
        <taxon>Agaricomycetes</taxon>
        <taxon>Russulales</taxon>
        <taxon>Lachnocladiaceae</taxon>
        <taxon>Vararia</taxon>
    </lineage>
</organism>
<sequence>MSTALQRFTRTVDGTIPVPALLYVDEDQICNQDNVGIYDGIQKSSKHQNGTVYVTSHRLFYIDATKSHSHSFSLDLALVVRTDYYAGLFASSPKVTLYLASSSAAPENDLANESWICELCNFRNPPGTSLSAARCTLCGVPRARSSSSTPTPAYPTLRSGATLRPALTDPAPSRSPAPAEDEVACPACTFLNHPSMKECEICGMTLPRLHAVSAPASRAISPSPEQQSADESGTNMIKLSFRKGGDKPLYAALRRSLLGKAWEVQRTTRSVDDTGAERSGISGLIRSAEATAQTRQDDMQDALADLETLMVKARDMIRLSADLNERLTAISSVVPASDASATSILSSSTHTSAYAPSALIPTTQTDDATFIRSSLVQLGLHMENTPVTLDMIRDEKRWHEELARELAGVLQGSGRGPSMMRTRGIIGIDEVWGGWNRARGVALIPPETFLQALPHLGAYTDPPIQMRKFPSSGLTVLHTPSFAPASFVGRLQGFISEHGPRTTLEVAWAEEIPTALAAEMLAEAEMAGEICRDETPGLSLGLGADGTGEVHWWLNIFQTYQWDGQEDIDTLHTSLPM</sequence>
<reference evidence="1" key="2">
    <citation type="journal article" date="2022" name="New Phytol.">
        <title>Evolutionary transition to the ectomycorrhizal habit in the genomes of a hyperdiverse lineage of mushroom-forming fungi.</title>
        <authorList>
            <person name="Looney B."/>
            <person name="Miyauchi S."/>
            <person name="Morin E."/>
            <person name="Drula E."/>
            <person name="Courty P.E."/>
            <person name="Kohler A."/>
            <person name="Kuo A."/>
            <person name="LaButti K."/>
            <person name="Pangilinan J."/>
            <person name="Lipzen A."/>
            <person name="Riley R."/>
            <person name="Andreopoulos W."/>
            <person name="He G."/>
            <person name="Johnson J."/>
            <person name="Nolan M."/>
            <person name="Tritt A."/>
            <person name="Barry K.W."/>
            <person name="Grigoriev I.V."/>
            <person name="Nagy L.G."/>
            <person name="Hibbett D."/>
            <person name="Henrissat B."/>
            <person name="Matheny P.B."/>
            <person name="Labbe J."/>
            <person name="Martin F.M."/>
        </authorList>
    </citation>
    <scope>NUCLEOTIDE SEQUENCE</scope>
    <source>
        <strain evidence="1">EC-137</strain>
    </source>
</reference>